<dbReference type="PANTHER" id="PTHR46652">
    <property type="entry name" value="LEUCINE-RICH REPEAT AND IQ DOMAIN-CONTAINING PROTEIN 1-RELATED"/>
    <property type="match status" value="1"/>
</dbReference>
<gene>
    <name evidence="4" type="ORF">ADEAN_000890300</name>
</gene>
<dbReference type="VEuPathDB" id="TriTrypDB:ADEAN_000890300"/>
<dbReference type="PANTHER" id="PTHR46652:SF3">
    <property type="entry name" value="LEUCINE-RICH REPEAT-CONTAINING PROTEIN 9"/>
    <property type="match status" value="1"/>
</dbReference>
<organism evidence="4 5">
    <name type="scientific">Angomonas deanei</name>
    <dbReference type="NCBI Taxonomy" id="59799"/>
    <lineage>
        <taxon>Eukaryota</taxon>
        <taxon>Discoba</taxon>
        <taxon>Euglenozoa</taxon>
        <taxon>Kinetoplastea</taxon>
        <taxon>Metakinetoplastina</taxon>
        <taxon>Trypanosomatida</taxon>
        <taxon>Trypanosomatidae</taxon>
        <taxon>Strigomonadinae</taxon>
        <taxon>Angomonas</taxon>
    </lineage>
</organism>
<keyword evidence="1" id="KW-0433">Leucine-rich repeat</keyword>
<dbReference type="InterPro" id="IPR032675">
    <property type="entry name" value="LRR_dom_sf"/>
</dbReference>
<dbReference type="OrthoDB" id="266138at2759"/>
<sequence length="346" mass="38573">MCTLNMSCLSSPHLVVFVFLYCCISLIMFPFQNMSDYMDYFGESSPLALVGANSHARVSGERHTGGVLGWEITTGDYGTRRESNENSFVSEKFRRSMWWLMRQSDYPLGFFFRLGGERVLDDIIVLEQFSKKLSIHNVEHSFHLDIKGCQSLLPFSVLLPRTESICLTDSWLTSLQSLESLEVLRSVEMTDCHGDFNLAPLGSCKNLTHLDVAYCKGSTGLKALGSLRSLKVVDVRGLNITTVEFLKNCDNLETLYVSDCEHLNSLDGLSGLESLTYVMAKESGVKNIRGLSGCVALQTLDVSNCKHLSSLNGLSGLRNLTYVTAEESGVKSIRGLSVAWPWRWLM</sequence>
<feature type="transmembrane region" description="Helical" evidence="3">
    <location>
        <begin position="12"/>
        <end position="31"/>
    </location>
</feature>
<dbReference type="AlphaFoldDB" id="A0A7G2CQU9"/>
<dbReference type="Gene3D" id="3.80.10.10">
    <property type="entry name" value="Ribonuclease Inhibitor"/>
    <property type="match status" value="1"/>
</dbReference>
<dbReference type="EMBL" id="LR877165">
    <property type="protein sequence ID" value="CAD2221371.1"/>
    <property type="molecule type" value="Genomic_DNA"/>
</dbReference>
<dbReference type="InterPro" id="IPR006553">
    <property type="entry name" value="Leu-rich_rpt_Cys-con_subtyp"/>
</dbReference>
<keyword evidence="2" id="KW-0677">Repeat</keyword>
<keyword evidence="3" id="KW-1133">Transmembrane helix</keyword>
<keyword evidence="3" id="KW-0812">Transmembrane</keyword>
<protein>
    <recommendedName>
        <fullName evidence="6">Leucine Rich repeat</fullName>
    </recommendedName>
</protein>
<proteinExistence type="predicted"/>
<dbReference type="SMART" id="SM00367">
    <property type="entry name" value="LRR_CC"/>
    <property type="match status" value="3"/>
</dbReference>
<dbReference type="InterPro" id="IPR050836">
    <property type="entry name" value="SDS22/Internalin_LRR"/>
</dbReference>
<evidence type="ECO:0000256" key="3">
    <source>
        <dbReference type="SAM" id="Phobius"/>
    </source>
</evidence>
<evidence type="ECO:0000313" key="5">
    <source>
        <dbReference type="Proteomes" id="UP000515908"/>
    </source>
</evidence>
<keyword evidence="3" id="KW-0472">Membrane</keyword>
<dbReference type="Proteomes" id="UP000515908">
    <property type="component" value="Chromosome 21"/>
</dbReference>
<name>A0A7G2CQU9_9TRYP</name>
<evidence type="ECO:0000313" key="4">
    <source>
        <dbReference type="EMBL" id="CAD2221371.1"/>
    </source>
</evidence>
<evidence type="ECO:0000256" key="1">
    <source>
        <dbReference type="ARBA" id="ARBA00022614"/>
    </source>
</evidence>
<evidence type="ECO:0000256" key="2">
    <source>
        <dbReference type="ARBA" id="ARBA00022737"/>
    </source>
</evidence>
<accession>A0A7G2CQU9</accession>
<evidence type="ECO:0008006" key="6">
    <source>
        <dbReference type="Google" id="ProtNLM"/>
    </source>
</evidence>
<reference evidence="4 5" key="1">
    <citation type="submission" date="2020-08" db="EMBL/GenBank/DDBJ databases">
        <authorList>
            <person name="Newling K."/>
            <person name="Davey J."/>
            <person name="Forrester S."/>
        </authorList>
    </citation>
    <scope>NUCLEOTIDE SEQUENCE [LARGE SCALE GENOMIC DNA]</scope>
    <source>
        <strain evidence="5">Crithidia deanei Carvalho (ATCC PRA-265)</strain>
    </source>
</reference>
<dbReference type="SUPFAM" id="SSF52058">
    <property type="entry name" value="L domain-like"/>
    <property type="match status" value="1"/>
</dbReference>
<keyword evidence="5" id="KW-1185">Reference proteome</keyword>